<reference evidence="2 3" key="1">
    <citation type="submission" date="2017-12" db="EMBL/GenBank/DDBJ databases">
        <title>Comparative genomics of Botrytis spp.</title>
        <authorList>
            <person name="Valero-Jimenez C.A."/>
            <person name="Tapia P."/>
            <person name="Veloso J."/>
            <person name="Silva-Moreno E."/>
            <person name="Staats M."/>
            <person name="Valdes J.H."/>
            <person name="Van Kan J.A.L."/>
        </authorList>
    </citation>
    <scope>NUCLEOTIDE SEQUENCE [LARGE SCALE GENOMIC DNA]</scope>
    <source>
        <strain evidence="2 3">Be9601</strain>
    </source>
</reference>
<dbReference type="Proteomes" id="UP000297229">
    <property type="component" value="Unassembled WGS sequence"/>
</dbReference>
<organism evidence="2 3">
    <name type="scientific">Botrytis elliptica</name>
    <dbReference type="NCBI Taxonomy" id="278938"/>
    <lineage>
        <taxon>Eukaryota</taxon>
        <taxon>Fungi</taxon>
        <taxon>Dikarya</taxon>
        <taxon>Ascomycota</taxon>
        <taxon>Pezizomycotina</taxon>
        <taxon>Leotiomycetes</taxon>
        <taxon>Helotiales</taxon>
        <taxon>Sclerotiniaceae</taxon>
        <taxon>Botrytis</taxon>
    </lineage>
</organism>
<name>A0A4Z1JR13_9HELO</name>
<gene>
    <name evidence="2" type="ORF">BELL_0177g00020</name>
</gene>
<feature type="compositionally biased region" description="Basic and acidic residues" evidence="1">
    <location>
        <begin position="613"/>
        <end position="623"/>
    </location>
</feature>
<evidence type="ECO:0000313" key="3">
    <source>
        <dbReference type="Proteomes" id="UP000297229"/>
    </source>
</evidence>
<dbReference type="EMBL" id="PQXM01000176">
    <property type="protein sequence ID" value="TGO76045.1"/>
    <property type="molecule type" value="Genomic_DNA"/>
</dbReference>
<dbReference type="AlphaFoldDB" id="A0A4Z1JR13"/>
<accession>A0A4Z1JR13</accession>
<feature type="region of interest" description="Disordered" evidence="1">
    <location>
        <begin position="1"/>
        <end position="25"/>
    </location>
</feature>
<sequence>MSADIRGSAARSSSATDASSDTNDLGTLARSGISTVIIASEWHFKPAGVMEVEKRFAEKRDRMRADGYIQWLDQDHYFKLFSERHLLPLLEEMNQITKAIVVQEGGDRDSDDEHEEADGCSEWSAEFHSDLIVKVDEYEPSQHTRSPNPASDDTFYPDTIKTYSYRDIWIYHGEELIDEFLKLAIVLELQTITDSKIVKSPSQSKVYIGSDKRGSVDVVVNKLNNIAKYSSTYASQYHIFYTEEVEPCKFIIKAFSEIKKKYLETTLFEQEHPPGFLLTKFTVRACPWSTTKVTFIPIKIGKYTPAVPSLSTQISATKPWAGFVWKSRGSPENDPVKYFPGGYKKEIERREKEDVKSSNEDISPTCVDIEGWVANATTTTDASKGLDILDWRGTMDTSLNSLARLAMASESDSYVAYEKPNAESWNHTIHQEIPANLSVPPPPAKYRGIPSELERNLLSGELSTDRVTIEPCTTQSCLLDSAIDAELASFDWNALRHKATENTLVDISSSPTRSPNLRIFDTADDSDALGAQKFTALEPPALSSSLRSLASPQLPSEELESLMNLAPASMRGSTSNPSNELLNSMAYPELPGSKPTLMSPNNWPILPSPQREGSSESKARRENQLPQPRRQKEDETRTRVFHKTMGQKASIKKEVAKPVIVPMPQESFLKNFEFMFSDLMSPVRGFRGEVKVHIDFGRILLGNLPVKIVSKEEQNKPYDEDFIIPHLYPPIGAKLREGDGPEVTFTNILTALEADTTFLFNLKNNEGVRLWSEKCSEWKVTYEFTCLELRTDKLFTIEIDAETFETHIVVLKRCGGTYVHGTMRHWDLQLNVEGIEDEEDIRSNWPGYDELATEIQRTLYIPPGNEKPNHALKLPKHIMDYFIIYHLKIRKTRSYISPDGNTKLNITEVDKSRGHELQVKDQGILVYVFQEEKRDLNVETNWQEVSITSVAMDKLLEQNMTLELGEEVQWTAQDLAAKKVSNTLIKPACTMLAQMDGVGFYNDGQDLGQVFKS</sequence>
<dbReference type="STRING" id="278938.A0A4Z1JR13"/>
<evidence type="ECO:0000256" key="1">
    <source>
        <dbReference type="SAM" id="MobiDB-lite"/>
    </source>
</evidence>
<dbReference type="OrthoDB" id="3439512at2759"/>
<comment type="caution">
    <text evidence="2">The sequence shown here is derived from an EMBL/GenBank/DDBJ whole genome shotgun (WGS) entry which is preliminary data.</text>
</comment>
<protein>
    <submittedName>
        <fullName evidence="2">Uncharacterized protein</fullName>
    </submittedName>
</protein>
<proteinExistence type="predicted"/>
<feature type="region of interest" description="Disordered" evidence="1">
    <location>
        <begin position="568"/>
        <end position="647"/>
    </location>
</feature>
<keyword evidence="3" id="KW-1185">Reference proteome</keyword>
<feature type="compositionally biased region" description="Low complexity" evidence="1">
    <location>
        <begin position="1"/>
        <end position="22"/>
    </location>
</feature>
<feature type="compositionally biased region" description="Polar residues" evidence="1">
    <location>
        <begin position="571"/>
        <end position="582"/>
    </location>
</feature>
<evidence type="ECO:0000313" key="2">
    <source>
        <dbReference type="EMBL" id="TGO76045.1"/>
    </source>
</evidence>